<evidence type="ECO:0000256" key="2">
    <source>
        <dbReference type="SAM" id="Phobius"/>
    </source>
</evidence>
<comment type="caution">
    <text evidence="4">The sequence shown here is derived from an EMBL/GenBank/DDBJ whole genome shotgun (WGS) entry which is preliminary data.</text>
</comment>
<dbReference type="EMBL" id="MUGO01000012">
    <property type="protein sequence ID" value="PQA93911.1"/>
    <property type="molecule type" value="Genomic_DNA"/>
</dbReference>
<keyword evidence="5" id="KW-1185">Reference proteome</keyword>
<gene>
    <name evidence="4" type="ORF">B0A70_08995</name>
</gene>
<name>A0A2S7KFE3_9FLAO</name>
<feature type="region of interest" description="Disordered" evidence="1">
    <location>
        <begin position="178"/>
        <end position="199"/>
    </location>
</feature>
<dbReference type="InterPro" id="IPR007065">
    <property type="entry name" value="HPP"/>
</dbReference>
<keyword evidence="2" id="KW-1133">Transmembrane helix</keyword>
<keyword evidence="2" id="KW-0472">Membrane</keyword>
<feature type="transmembrane region" description="Helical" evidence="2">
    <location>
        <begin position="83"/>
        <end position="101"/>
    </location>
</feature>
<protein>
    <submittedName>
        <fullName evidence="4">HPP family protein</fullName>
    </submittedName>
</protein>
<dbReference type="AlphaFoldDB" id="A0A2S7KFE3"/>
<sequence>MVKKTLRRTYRVSKYVIYKETLVDYKEHFWSFLGAFFGIGVIAFLQSKYLLEQENIFLIGSFGASSVLIYGAIQSPLAQPRNLVGGHVLSALVGVTIYQIFPDIIWLSAPLAVALSIVLMQYTKTLHPPGGATALIAVSSPGKIADLGYWYVLSPVLSGCIILLLVALLFNNMTKNRSYPNSAKRRRISDKKHRHPLKN</sequence>
<evidence type="ECO:0000256" key="1">
    <source>
        <dbReference type="SAM" id="MobiDB-lite"/>
    </source>
</evidence>
<feature type="transmembrane region" description="Helical" evidence="2">
    <location>
        <begin position="149"/>
        <end position="170"/>
    </location>
</feature>
<dbReference type="Pfam" id="PF04982">
    <property type="entry name" value="TM_HPP"/>
    <property type="match status" value="1"/>
</dbReference>
<dbReference type="PANTHER" id="PTHR33741:SF5">
    <property type="entry name" value="TRANSMEMBRANE PROTEIN DDB_G0269096-RELATED"/>
    <property type="match status" value="1"/>
</dbReference>
<dbReference type="Proteomes" id="UP000238314">
    <property type="component" value="Unassembled WGS sequence"/>
</dbReference>
<reference evidence="4 5" key="1">
    <citation type="submission" date="2016-11" db="EMBL/GenBank/DDBJ databases">
        <title>Whole genomes of Flavobacteriaceae.</title>
        <authorList>
            <person name="Stine C."/>
            <person name="Li C."/>
            <person name="Tadesse D."/>
        </authorList>
    </citation>
    <scope>NUCLEOTIDE SEQUENCE [LARGE SCALE GENOMIC DNA]</scope>
    <source>
        <strain evidence="4 5">DSM 21068</strain>
    </source>
</reference>
<keyword evidence="2" id="KW-0812">Transmembrane</keyword>
<evidence type="ECO:0000259" key="3">
    <source>
        <dbReference type="Pfam" id="PF04982"/>
    </source>
</evidence>
<dbReference type="PANTHER" id="PTHR33741">
    <property type="entry name" value="TRANSMEMBRANE PROTEIN DDB_G0269096-RELATED"/>
    <property type="match status" value="1"/>
</dbReference>
<evidence type="ECO:0000313" key="5">
    <source>
        <dbReference type="Proteomes" id="UP000238314"/>
    </source>
</evidence>
<accession>A0A2S7KFE3</accession>
<feature type="transmembrane region" description="Helical" evidence="2">
    <location>
        <begin position="28"/>
        <end position="45"/>
    </location>
</feature>
<feature type="compositionally biased region" description="Basic residues" evidence="1">
    <location>
        <begin position="183"/>
        <end position="199"/>
    </location>
</feature>
<feature type="transmembrane region" description="Helical" evidence="2">
    <location>
        <begin position="57"/>
        <end position="77"/>
    </location>
</feature>
<proteinExistence type="predicted"/>
<organism evidence="4 5">
    <name type="scientific">Chryseobacterium piscicola</name>
    <dbReference type="NCBI Taxonomy" id="551459"/>
    <lineage>
        <taxon>Bacteria</taxon>
        <taxon>Pseudomonadati</taxon>
        <taxon>Bacteroidota</taxon>
        <taxon>Flavobacteriia</taxon>
        <taxon>Flavobacteriales</taxon>
        <taxon>Weeksellaceae</taxon>
        <taxon>Chryseobacterium group</taxon>
        <taxon>Chryseobacterium</taxon>
    </lineage>
</organism>
<feature type="domain" description="HPP transmembrane region" evidence="3">
    <location>
        <begin position="23"/>
        <end position="180"/>
    </location>
</feature>
<evidence type="ECO:0000313" key="4">
    <source>
        <dbReference type="EMBL" id="PQA93911.1"/>
    </source>
</evidence>
<dbReference type="InterPro" id="IPR058581">
    <property type="entry name" value="TM_HPP"/>
</dbReference>